<dbReference type="PIRSF" id="PIRSF000456">
    <property type="entry name" value="UDP-GlcNAc_acltr"/>
    <property type="match status" value="1"/>
</dbReference>
<evidence type="ECO:0000256" key="3">
    <source>
        <dbReference type="ARBA" id="ARBA00022556"/>
    </source>
</evidence>
<dbReference type="Pfam" id="PF00132">
    <property type="entry name" value="Hexapep"/>
    <property type="match status" value="2"/>
</dbReference>
<keyword evidence="2" id="KW-0444">Lipid biosynthesis</keyword>
<dbReference type="NCBIfam" id="NF003657">
    <property type="entry name" value="PRK05289.1"/>
    <property type="match status" value="1"/>
</dbReference>
<dbReference type="Gene3D" id="2.160.10.10">
    <property type="entry name" value="Hexapeptide repeat proteins"/>
    <property type="match status" value="1"/>
</dbReference>
<comment type="caution">
    <text evidence="9">The sequence shown here is derived from an EMBL/GenBank/DDBJ whole genome shotgun (WGS) entry which is preliminary data.</text>
</comment>
<evidence type="ECO:0000256" key="1">
    <source>
        <dbReference type="ARBA" id="ARBA00022490"/>
    </source>
</evidence>
<reference evidence="10" key="1">
    <citation type="journal article" date="2019" name="Int. J. Syst. Evol. Microbiol.">
        <title>The Global Catalogue of Microorganisms (GCM) 10K type strain sequencing project: providing services to taxonomists for standard genome sequencing and annotation.</title>
        <authorList>
            <consortium name="The Broad Institute Genomics Platform"/>
            <consortium name="The Broad Institute Genome Sequencing Center for Infectious Disease"/>
            <person name="Wu L."/>
            <person name="Ma J."/>
        </authorList>
    </citation>
    <scope>NUCLEOTIDE SEQUENCE [LARGE SCALE GENOMIC DNA]</scope>
    <source>
        <strain evidence="10">JCM 17923</strain>
    </source>
</reference>
<dbReference type="SUPFAM" id="SSF51161">
    <property type="entry name" value="Trimeric LpxA-like enzymes"/>
    <property type="match status" value="1"/>
</dbReference>
<keyword evidence="7" id="KW-0012">Acyltransferase</keyword>
<feature type="domain" description="UDP N-acetylglucosamine O-acyltransferase C-terminal" evidence="8">
    <location>
        <begin position="173"/>
        <end position="254"/>
    </location>
</feature>
<dbReference type="Proteomes" id="UP001501153">
    <property type="component" value="Unassembled WGS sequence"/>
</dbReference>
<dbReference type="PANTHER" id="PTHR43480:SF1">
    <property type="entry name" value="ACYL-[ACYL-CARRIER-PROTEIN]--UDP-N-ACETYLGLUCOSAMINE O-ACYLTRANSFERASE, MITOCHONDRIAL-RELATED"/>
    <property type="match status" value="1"/>
</dbReference>
<organism evidence="9 10">
    <name type="scientific">Hymenobacter saemangeumensis</name>
    <dbReference type="NCBI Taxonomy" id="1084522"/>
    <lineage>
        <taxon>Bacteria</taxon>
        <taxon>Pseudomonadati</taxon>
        <taxon>Bacteroidota</taxon>
        <taxon>Cytophagia</taxon>
        <taxon>Cytophagales</taxon>
        <taxon>Hymenobacteraceae</taxon>
        <taxon>Hymenobacter</taxon>
    </lineage>
</organism>
<accession>A0ABP8I3E2</accession>
<name>A0ABP8I3E2_9BACT</name>
<dbReference type="Gene3D" id="1.20.1180.10">
    <property type="entry name" value="Udp N-acetylglucosamine O-acyltransferase, C-terminal domain"/>
    <property type="match status" value="1"/>
</dbReference>
<keyword evidence="6" id="KW-0443">Lipid metabolism</keyword>
<dbReference type="RefSeq" id="WP_345234043.1">
    <property type="nucleotide sequence ID" value="NZ_BAABGZ010000010.1"/>
</dbReference>
<keyword evidence="3" id="KW-0441">Lipid A biosynthesis</keyword>
<evidence type="ECO:0000256" key="6">
    <source>
        <dbReference type="ARBA" id="ARBA00023098"/>
    </source>
</evidence>
<proteinExistence type="predicted"/>
<evidence type="ECO:0000256" key="7">
    <source>
        <dbReference type="ARBA" id="ARBA00023315"/>
    </source>
</evidence>
<dbReference type="NCBIfam" id="TIGR01852">
    <property type="entry name" value="lipid_A_lpxA"/>
    <property type="match status" value="1"/>
</dbReference>
<protein>
    <submittedName>
        <fullName evidence="9">Acyl-ACP--UDP-N-acetylglucosamine O-acyltransferase</fullName>
    </submittedName>
</protein>
<dbReference type="InterPro" id="IPR010137">
    <property type="entry name" value="Lipid_A_LpxA"/>
</dbReference>
<dbReference type="InterPro" id="IPR001451">
    <property type="entry name" value="Hexapep"/>
</dbReference>
<keyword evidence="1" id="KW-0963">Cytoplasm</keyword>
<dbReference type="Pfam" id="PF13720">
    <property type="entry name" value="Acetyltransf_11"/>
    <property type="match status" value="1"/>
</dbReference>
<keyword evidence="4" id="KW-0808">Transferase</keyword>
<dbReference type="PROSITE" id="PS00101">
    <property type="entry name" value="HEXAPEP_TRANSFERASES"/>
    <property type="match status" value="1"/>
</dbReference>
<evidence type="ECO:0000313" key="10">
    <source>
        <dbReference type="Proteomes" id="UP001501153"/>
    </source>
</evidence>
<sequence length="271" mass="29065">MLSPLAYIHPDARLAPGVTVEPFTTIAADVEIGEGSWIGPNVTIMNGARIGQHCQVFPGAVVAGIPQDLKFAGEQTTAHIGDYTVLRECVTVNRGTVDRGETRVGSHCLLQAYVHVAHDCHIGDHCVISNSVQIAGHVQVGDWAILGGTSAIHQFVSIGAHAFVGGGSLVRKDVPPFVKAAREPLTYAGVNSVGLRRRGFTDEQVATIQHLYRVLFLGGFNTQEALNRIEAEVAPTAERDFAVQFVRAATRGIIKGPSKRKARDEEEESAD</sequence>
<dbReference type="InterPro" id="IPR018357">
    <property type="entry name" value="Hexapep_transf_CS"/>
</dbReference>
<evidence type="ECO:0000259" key="8">
    <source>
        <dbReference type="Pfam" id="PF13720"/>
    </source>
</evidence>
<evidence type="ECO:0000256" key="2">
    <source>
        <dbReference type="ARBA" id="ARBA00022516"/>
    </source>
</evidence>
<dbReference type="EMBL" id="BAABGZ010000010">
    <property type="protein sequence ID" value="GAA4350322.1"/>
    <property type="molecule type" value="Genomic_DNA"/>
</dbReference>
<keyword evidence="5" id="KW-0677">Repeat</keyword>
<dbReference type="InterPro" id="IPR029098">
    <property type="entry name" value="Acetyltransf_C"/>
</dbReference>
<dbReference type="InterPro" id="IPR037157">
    <property type="entry name" value="Acetyltransf_C_sf"/>
</dbReference>
<dbReference type="PANTHER" id="PTHR43480">
    <property type="entry name" value="ACYL-[ACYL-CARRIER-PROTEIN]--UDP-N-ACETYLGLUCOSAMINE O-ACYLTRANSFERASE"/>
    <property type="match status" value="1"/>
</dbReference>
<evidence type="ECO:0000313" key="9">
    <source>
        <dbReference type="EMBL" id="GAA4350322.1"/>
    </source>
</evidence>
<dbReference type="InterPro" id="IPR011004">
    <property type="entry name" value="Trimer_LpxA-like_sf"/>
</dbReference>
<keyword evidence="10" id="KW-1185">Reference proteome</keyword>
<gene>
    <name evidence="9" type="primary">lpxA</name>
    <name evidence="9" type="ORF">GCM10023185_08010</name>
</gene>
<evidence type="ECO:0000256" key="4">
    <source>
        <dbReference type="ARBA" id="ARBA00022679"/>
    </source>
</evidence>
<dbReference type="CDD" id="cd03351">
    <property type="entry name" value="LbH_UDP-GlcNAc_AT"/>
    <property type="match status" value="1"/>
</dbReference>
<evidence type="ECO:0000256" key="5">
    <source>
        <dbReference type="ARBA" id="ARBA00022737"/>
    </source>
</evidence>